<dbReference type="Gene3D" id="3.10.129.10">
    <property type="entry name" value="Hotdog Thioesterase"/>
    <property type="match status" value="1"/>
</dbReference>
<evidence type="ECO:0000313" key="2">
    <source>
        <dbReference type="Proteomes" id="UP000239181"/>
    </source>
</evidence>
<dbReference type="AlphaFoldDB" id="A0A2S9IHW8"/>
<evidence type="ECO:0008006" key="3">
    <source>
        <dbReference type="Google" id="ProtNLM"/>
    </source>
</evidence>
<accession>A0A2S9IHW8</accession>
<dbReference type="EMBL" id="PDET01000001">
    <property type="protein sequence ID" value="PRD17364.1"/>
    <property type="molecule type" value="Genomic_DNA"/>
</dbReference>
<organism evidence="1 2">
    <name type="scientific">Pantoea coffeiphila</name>
    <dbReference type="NCBI Taxonomy" id="1465635"/>
    <lineage>
        <taxon>Bacteria</taxon>
        <taxon>Pseudomonadati</taxon>
        <taxon>Pseudomonadota</taxon>
        <taxon>Gammaproteobacteria</taxon>
        <taxon>Enterobacterales</taxon>
        <taxon>Erwiniaceae</taxon>
        <taxon>Pantoea</taxon>
    </lineage>
</organism>
<sequence length="147" mass="15768">MTFPLSAQSLIPHREGMCCIDSILSIEGPRVQAFVKLHPDHLLLGENGTLDRCGYIELAAQAACALKGVDAAKGRESATALLASVNNFQLFDDAGTGETLLISVAITTELADLSMLEFNVACGQRLLARGELKVFYQADNERSITAQ</sequence>
<reference evidence="1 2" key="1">
    <citation type="submission" date="2017-10" db="EMBL/GenBank/DDBJ databases">
        <title>Draft genome of two endophytic bacteria isolated from 'guarana' Paullinia cupana (Mart.) Ducke.</title>
        <authorList>
            <person name="Siqueira K.A."/>
            <person name="Liotti R.G."/>
            <person name="Mendes T.A."/>
            <person name="Soares M.A."/>
        </authorList>
    </citation>
    <scope>NUCLEOTIDE SEQUENCE [LARGE SCALE GENOMIC DNA]</scope>
    <source>
        <strain evidence="1 2">342</strain>
    </source>
</reference>
<keyword evidence="2" id="KW-1185">Reference proteome</keyword>
<dbReference type="Proteomes" id="UP000239181">
    <property type="component" value="Unassembled WGS sequence"/>
</dbReference>
<proteinExistence type="predicted"/>
<protein>
    <recommendedName>
        <fullName evidence="3">3-hydroxylacyl-ACP dehydratase</fullName>
    </recommendedName>
</protein>
<dbReference type="InterPro" id="IPR016776">
    <property type="entry name" value="ApeP-like_dehydratase"/>
</dbReference>
<dbReference type="Pfam" id="PF22817">
    <property type="entry name" value="ApeP-like"/>
    <property type="match status" value="1"/>
</dbReference>
<comment type="caution">
    <text evidence="1">The sequence shown here is derived from an EMBL/GenBank/DDBJ whole genome shotgun (WGS) entry which is preliminary data.</text>
</comment>
<evidence type="ECO:0000313" key="1">
    <source>
        <dbReference type="EMBL" id="PRD17364.1"/>
    </source>
</evidence>
<dbReference type="SUPFAM" id="SSF54637">
    <property type="entry name" value="Thioesterase/thiol ester dehydrase-isomerase"/>
    <property type="match status" value="1"/>
</dbReference>
<dbReference type="InterPro" id="IPR029069">
    <property type="entry name" value="HotDog_dom_sf"/>
</dbReference>
<name>A0A2S9IHW8_9GAMM</name>
<gene>
    <name evidence="1" type="ORF">CQW29_01645</name>
</gene>